<proteinExistence type="predicted"/>
<dbReference type="OrthoDB" id="9787825at2"/>
<evidence type="ECO:0000313" key="9">
    <source>
        <dbReference type="Proteomes" id="UP000295578"/>
    </source>
</evidence>
<dbReference type="GO" id="GO:0032259">
    <property type="term" value="P:methylation"/>
    <property type="evidence" value="ECO:0007669"/>
    <property type="project" value="UniProtKB-KW"/>
</dbReference>
<keyword evidence="3 8" id="KW-0489">Methyltransferase</keyword>
<keyword evidence="9" id="KW-1185">Reference proteome</keyword>
<accession>A0A4V2YW38</accession>
<name>A0A4V2YW38_9ACTN</name>
<dbReference type="EMBL" id="SMKY01000049">
    <property type="protein sequence ID" value="TDD83937.1"/>
    <property type="molecule type" value="Genomic_DNA"/>
</dbReference>
<sequence>MAAVESAALVLGEPRLLKDLPLAPDARKVVTGDLVEALQGVDVSEQDVVLVVDGDPGYFGVVRELLEKGHAPETFPATPLVARAFAQAGLPWEDALVVSARDGHLKQAVNACRAHPKVAVLTGPGAGPSELARALFPVTPRSFVVCEDLGGPGERVVYVRPAEATTRPWHDPDVVLVLDNRHALGEAGWISGAAPGPAGWALPSEAFGDGPGLRPDVRAFVLAKLGPRVGDMVWDVESGDGSVAVECARFGAAVVAVDRDYAASERVRENVRLHGVKAAMASGDVRSTAEHLPAPDAVFLGPGFLGRGGLETVRVCAALGPARIVALATAGEAQSILDMLDEQGFTGDAVRLQAAPLTPRGEPAEPVIVVWGERGAQTPAWRPSRKNRPIETIPAPPGAVEERS</sequence>
<evidence type="ECO:0000313" key="8">
    <source>
        <dbReference type="EMBL" id="TDD83937.1"/>
    </source>
</evidence>
<dbReference type="GO" id="GO:0009236">
    <property type="term" value="P:cobalamin biosynthetic process"/>
    <property type="evidence" value="ECO:0007669"/>
    <property type="project" value="UniProtKB-UniPathway"/>
</dbReference>
<keyword evidence="4 8" id="KW-0808">Transferase</keyword>
<dbReference type="SUPFAM" id="SSF53335">
    <property type="entry name" value="S-adenosyl-L-methionine-dependent methyltransferases"/>
    <property type="match status" value="1"/>
</dbReference>
<dbReference type="Proteomes" id="UP000295578">
    <property type="component" value="Unassembled WGS sequence"/>
</dbReference>
<evidence type="ECO:0000256" key="6">
    <source>
        <dbReference type="SAM" id="MobiDB-lite"/>
    </source>
</evidence>
<dbReference type="UniPathway" id="UPA00148"/>
<dbReference type="InterPro" id="IPR050714">
    <property type="entry name" value="Cobalamin_biosynth_MTase"/>
</dbReference>
<comment type="pathway">
    <text evidence="1">Cofactor biosynthesis; adenosylcobalamin biosynthesis.</text>
</comment>
<comment type="caution">
    <text evidence="8">The sequence shown here is derived from an EMBL/GenBank/DDBJ whole genome shotgun (WGS) entry which is preliminary data.</text>
</comment>
<gene>
    <name evidence="8" type="ORF">E1293_13885</name>
</gene>
<dbReference type="PANTHER" id="PTHR43182:SF1">
    <property type="entry name" value="COBALT-PRECORRIN-7 C(5)-METHYLTRANSFERASE"/>
    <property type="match status" value="1"/>
</dbReference>
<dbReference type="Gene3D" id="3.40.50.150">
    <property type="entry name" value="Vaccinia Virus protein VP39"/>
    <property type="match status" value="1"/>
</dbReference>
<evidence type="ECO:0000256" key="1">
    <source>
        <dbReference type="ARBA" id="ARBA00004953"/>
    </source>
</evidence>
<keyword evidence="2" id="KW-0169">Cobalamin biosynthesis</keyword>
<dbReference type="InterPro" id="IPR029063">
    <property type="entry name" value="SAM-dependent_MTases_sf"/>
</dbReference>
<dbReference type="AlphaFoldDB" id="A0A4V2YW38"/>
<dbReference type="Pfam" id="PF00590">
    <property type="entry name" value="TP_methylase"/>
    <property type="match status" value="1"/>
</dbReference>
<dbReference type="InterPro" id="IPR035996">
    <property type="entry name" value="4pyrrol_Methylase_sf"/>
</dbReference>
<evidence type="ECO:0000256" key="5">
    <source>
        <dbReference type="ARBA" id="ARBA00022691"/>
    </source>
</evidence>
<keyword evidence="5" id="KW-0949">S-adenosyl-L-methionine</keyword>
<evidence type="ECO:0000256" key="3">
    <source>
        <dbReference type="ARBA" id="ARBA00022603"/>
    </source>
</evidence>
<feature type="region of interest" description="Disordered" evidence="6">
    <location>
        <begin position="378"/>
        <end position="404"/>
    </location>
</feature>
<evidence type="ECO:0000259" key="7">
    <source>
        <dbReference type="Pfam" id="PF00590"/>
    </source>
</evidence>
<organism evidence="8 9">
    <name type="scientific">Actinomadura darangshiensis</name>
    <dbReference type="NCBI Taxonomy" id="705336"/>
    <lineage>
        <taxon>Bacteria</taxon>
        <taxon>Bacillati</taxon>
        <taxon>Actinomycetota</taxon>
        <taxon>Actinomycetes</taxon>
        <taxon>Streptosporangiales</taxon>
        <taxon>Thermomonosporaceae</taxon>
        <taxon>Actinomadura</taxon>
    </lineage>
</organism>
<feature type="domain" description="Tetrapyrrole methylase" evidence="7">
    <location>
        <begin position="3"/>
        <end position="158"/>
    </location>
</feature>
<dbReference type="InterPro" id="IPR012818">
    <property type="entry name" value="CbiE"/>
</dbReference>
<dbReference type="CDD" id="cd11644">
    <property type="entry name" value="Precorrin-6Y-MT"/>
    <property type="match status" value="1"/>
</dbReference>
<reference evidence="8 9" key="1">
    <citation type="submission" date="2019-03" db="EMBL/GenBank/DDBJ databases">
        <title>Draft genome sequences of novel Actinobacteria.</title>
        <authorList>
            <person name="Sahin N."/>
            <person name="Ay H."/>
            <person name="Saygin H."/>
        </authorList>
    </citation>
    <scope>NUCLEOTIDE SEQUENCE [LARGE SCALE GENOMIC DNA]</scope>
    <source>
        <strain evidence="8 9">DSM 45941</strain>
    </source>
</reference>
<dbReference type="SUPFAM" id="SSF53790">
    <property type="entry name" value="Tetrapyrrole methylase"/>
    <property type="match status" value="1"/>
</dbReference>
<dbReference type="RefSeq" id="WP_132197723.1">
    <property type="nucleotide sequence ID" value="NZ_SMKY01000049.1"/>
</dbReference>
<evidence type="ECO:0000256" key="4">
    <source>
        <dbReference type="ARBA" id="ARBA00022679"/>
    </source>
</evidence>
<dbReference type="InterPro" id="IPR014776">
    <property type="entry name" value="4pyrrole_Mease_sub2"/>
</dbReference>
<dbReference type="PANTHER" id="PTHR43182">
    <property type="entry name" value="COBALT-PRECORRIN-6B C(15)-METHYLTRANSFERASE (DECARBOXYLATING)"/>
    <property type="match status" value="1"/>
</dbReference>
<dbReference type="GO" id="GO:0008276">
    <property type="term" value="F:protein methyltransferase activity"/>
    <property type="evidence" value="ECO:0007669"/>
    <property type="project" value="InterPro"/>
</dbReference>
<protein>
    <submittedName>
        <fullName evidence="8">Bifunctional cobalt-precorrin-7 (C(5))-methyltransferase CbiE/decarboxylating cobalt-precorrin-6B (C(15))-methyltransferase CbiT</fullName>
    </submittedName>
</protein>
<evidence type="ECO:0000256" key="2">
    <source>
        <dbReference type="ARBA" id="ARBA00022573"/>
    </source>
</evidence>
<dbReference type="Gene3D" id="3.30.950.10">
    <property type="entry name" value="Methyltransferase, Cobalt-precorrin-4 Transmethylase, Domain 2"/>
    <property type="match status" value="1"/>
</dbReference>
<dbReference type="InterPro" id="IPR000878">
    <property type="entry name" value="4pyrrol_Mease"/>
</dbReference>